<proteinExistence type="predicted"/>
<reference evidence="1 2" key="1">
    <citation type="submission" date="2019-12" db="EMBL/GenBank/DDBJ databases">
        <title>Draft genome sequences Bradyrhizobium cajani AMBPC1010, Bradyrhizobium pachyrhizi AMBPC1040 and Bradyrhizobium yuanmingense ALSPC3051, three plant growth promoting strains isolated from nodules of Cajanus cajan L. in Dominican Republic.</title>
        <authorList>
            <person name="Flores-Felix J.D."/>
            <person name="Araujo J."/>
            <person name="Diaz-Alcantara C."/>
            <person name="Gonzalez-Andres F."/>
            <person name="Velazquez E."/>
        </authorList>
    </citation>
    <scope>NUCLEOTIDE SEQUENCE [LARGE SCALE GENOMIC DNA]</scope>
    <source>
        <strain evidence="1 2">1010</strain>
    </source>
</reference>
<dbReference type="RefSeq" id="WP_157331113.1">
    <property type="nucleotide sequence ID" value="NZ_JANADL010000017.1"/>
</dbReference>
<dbReference type="AlphaFoldDB" id="A0A844TII2"/>
<protein>
    <submittedName>
        <fullName evidence="1">Uncharacterized protein</fullName>
    </submittedName>
</protein>
<organism evidence="1 2">
    <name type="scientific">Bradyrhizobium cajani</name>
    <dbReference type="NCBI Taxonomy" id="1928661"/>
    <lineage>
        <taxon>Bacteria</taxon>
        <taxon>Pseudomonadati</taxon>
        <taxon>Pseudomonadota</taxon>
        <taxon>Alphaproteobacteria</taxon>
        <taxon>Hyphomicrobiales</taxon>
        <taxon>Nitrobacteraceae</taxon>
        <taxon>Bradyrhizobium</taxon>
    </lineage>
</organism>
<keyword evidence="2" id="KW-1185">Reference proteome</keyword>
<gene>
    <name evidence="1" type="ORF">GPL20_19450</name>
</gene>
<comment type="caution">
    <text evidence="1">The sequence shown here is derived from an EMBL/GenBank/DDBJ whole genome shotgun (WGS) entry which is preliminary data.</text>
</comment>
<sequence length="511" mass="56750">MIMRFRGGCSLAKLFSGKPPVELSLDGYFPTTAIDPKYDLDLACIAHKVKSKHVAQVTASSHDFELAGLTPIAATNGPTFKRDLAAIIQSAKSVTSCKFSVYRADGGLPAHFTIKSGNGEPVPVCYSARAAVYAQLFSHVASLYLGGSTHIPGFDIGDQFRRICLRLMADHLLHAGELVAAVACFAAARNHALYDPFVQGRPMADGFVQIRWHSVQTPAFYYPLWYFAFAHELGHRAEPELIPQIWDYKRVSHAAACTELENSARSSERDYKGLHAADVARGKADAVYPGCLVDEFRQKIPSWVKDLRSEMLADHVATKLIWEVCVDAGRRERKGQPDIIAFFSEVALSLMYLLACQIVGKALSLSGLRDSADKIERLTVFNRFTSYTAIRLGTLIDTMIDSPEIVGMPKLRKRNADKLKRVTESIAPMGNMLTQASLHAIDYVSVARNTREPELDRLLSTPIGTYSHFGDTATFWDTVDEMDLWGTPDILRERFSEIKTSRDRIIRSLQG</sequence>
<evidence type="ECO:0000313" key="2">
    <source>
        <dbReference type="Proteomes" id="UP000449969"/>
    </source>
</evidence>
<name>A0A844TII2_9BRAD</name>
<accession>A0A844TII2</accession>
<evidence type="ECO:0000313" key="1">
    <source>
        <dbReference type="EMBL" id="MVT75182.1"/>
    </source>
</evidence>
<dbReference type="EMBL" id="WQNE01000015">
    <property type="protein sequence ID" value="MVT75182.1"/>
    <property type="molecule type" value="Genomic_DNA"/>
</dbReference>
<dbReference type="Proteomes" id="UP000449969">
    <property type="component" value="Unassembled WGS sequence"/>
</dbReference>